<dbReference type="GO" id="GO:0005886">
    <property type="term" value="C:plasma membrane"/>
    <property type="evidence" value="ECO:0007669"/>
    <property type="project" value="TreeGrafter"/>
</dbReference>
<evidence type="ECO:0000313" key="10">
    <source>
        <dbReference type="Proteomes" id="UP000033220"/>
    </source>
</evidence>
<keyword evidence="10" id="KW-1185">Reference proteome</keyword>
<evidence type="ECO:0000256" key="6">
    <source>
        <dbReference type="SAM" id="MobiDB-lite"/>
    </source>
</evidence>
<evidence type="ECO:0000256" key="4">
    <source>
        <dbReference type="ARBA" id="ARBA00022989"/>
    </source>
</evidence>
<dbReference type="STRING" id="1150469.RSPPHO_01843"/>
<dbReference type="KEGG" id="rpm:RSPPHO_01843"/>
<feature type="transmembrane region" description="Helical" evidence="7">
    <location>
        <begin position="112"/>
        <end position="133"/>
    </location>
</feature>
<dbReference type="GO" id="GO:0000271">
    <property type="term" value="P:polysaccharide biosynthetic process"/>
    <property type="evidence" value="ECO:0007669"/>
    <property type="project" value="InterPro"/>
</dbReference>
<dbReference type="AlphaFoldDB" id="H6SKF4"/>
<keyword evidence="5 7" id="KW-0472">Membrane</keyword>
<proteinExistence type="inferred from homology"/>
<dbReference type="PANTHER" id="PTHR38459">
    <property type="entry name" value="PROPHAGE BACTOPRENOL-LINKED GLUCOSE TRANSLOCASE HOMOLOG"/>
    <property type="match status" value="1"/>
</dbReference>
<evidence type="ECO:0000256" key="1">
    <source>
        <dbReference type="ARBA" id="ARBA00004141"/>
    </source>
</evidence>
<feature type="compositionally biased region" description="Gly residues" evidence="6">
    <location>
        <begin position="1"/>
        <end position="13"/>
    </location>
</feature>
<dbReference type="PANTHER" id="PTHR38459:SF1">
    <property type="entry name" value="PROPHAGE BACTOPRENOL-LINKED GLUCOSE TRANSLOCASE HOMOLOG"/>
    <property type="match status" value="1"/>
</dbReference>
<evidence type="ECO:0000256" key="5">
    <source>
        <dbReference type="ARBA" id="ARBA00023136"/>
    </source>
</evidence>
<dbReference type="Pfam" id="PF04138">
    <property type="entry name" value="GtrA_DPMS_TM"/>
    <property type="match status" value="1"/>
</dbReference>
<gene>
    <name evidence="9" type="ORF">RSPPHO_01843</name>
</gene>
<dbReference type="Proteomes" id="UP000033220">
    <property type="component" value="Chromosome DSM 122"/>
</dbReference>
<dbReference type="PATRIC" id="fig|1150469.3.peg.2072"/>
<evidence type="ECO:0000256" key="3">
    <source>
        <dbReference type="ARBA" id="ARBA00022692"/>
    </source>
</evidence>
<dbReference type="InterPro" id="IPR007267">
    <property type="entry name" value="GtrA_DPMS_TM"/>
</dbReference>
<dbReference type="HOGENOM" id="CLU_083873_4_2_5"/>
<feature type="transmembrane region" description="Helical" evidence="7">
    <location>
        <begin position="70"/>
        <end position="91"/>
    </location>
</feature>
<dbReference type="eggNOG" id="COG2246">
    <property type="taxonomic scope" value="Bacteria"/>
</dbReference>
<comment type="subcellular location">
    <subcellularLocation>
        <location evidence="1">Membrane</location>
        <topology evidence="1">Multi-pass membrane protein</topology>
    </subcellularLocation>
</comment>
<accession>H6SKF4</accession>
<feature type="transmembrane region" description="Helical" evidence="7">
    <location>
        <begin position="43"/>
        <end position="64"/>
    </location>
</feature>
<organism evidence="9 10">
    <name type="scientific">Pararhodospirillum photometricum DSM 122</name>
    <dbReference type="NCBI Taxonomy" id="1150469"/>
    <lineage>
        <taxon>Bacteria</taxon>
        <taxon>Pseudomonadati</taxon>
        <taxon>Pseudomonadota</taxon>
        <taxon>Alphaproteobacteria</taxon>
        <taxon>Rhodospirillales</taxon>
        <taxon>Rhodospirillaceae</taxon>
        <taxon>Pararhodospirillum</taxon>
    </lineage>
</organism>
<keyword evidence="4 7" id="KW-1133">Transmembrane helix</keyword>
<evidence type="ECO:0000256" key="7">
    <source>
        <dbReference type="SAM" id="Phobius"/>
    </source>
</evidence>
<feature type="region of interest" description="Disordered" evidence="6">
    <location>
        <begin position="1"/>
        <end position="26"/>
    </location>
</feature>
<dbReference type="EMBL" id="HE663493">
    <property type="protein sequence ID" value="CCG08469.1"/>
    <property type="molecule type" value="Genomic_DNA"/>
</dbReference>
<evidence type="ECO:0000259" key="8">
    <source>
        <dbReference type="Pfam" id="PF04138"/>
    </source>
</evidence>
<evidence type="ECO:0000256" key="2">
    <source>
        <dbReference type="ARBA" id="ARBA00009399"/>
    </source>
</evidence>
<reference evidence="9 10" key="1">
    <citation type="submission" date="2012-02" db="EMBL/GenBank/DDBJ databases">
        <title>Shotgun genome sequence of Phaeospirillum photometricum DSM 122.</title>
        <authorList>
            <person name="Duquesne K."/>
            <person name="Sturgis J."/>
        </authorList>
    </citation>
    <scope>NUCLEOTIDE SEQUENCE [LARGE SCALE GENOMIC DNA]</scope>
    <source>
        <strain evidence="10">DSM122</strain>
    </source>
</reference>
<evidence type="ECO:0000313" key="9">
    <source>
        <dbReference type="EMBL" id="CCG08469.1"/>
    </source>
</evidence>
<sequence length="167" mass="17437">MGRCRGGLAGGRGARQRRAPGSGRFVTRGRGGIPVIPGRWLDLIRFGLVGVVNTGLDLAVFLTLHSQAGVSLPLANVAGFAVGVTNSYFLNGLWTFRGAGRSGGFTPSWRQAMIFVLANGGGLGISTVVLMAASLVLPVLAAKGLAILAGFFWNYTVSRRLFVGCET</sequence>
<feature type="transmembrane region" description="Helical" evidence="7">
    <location>
        <begin position="139"/>
        <end position="157"/>
    </location>
</feature>
<dbReference type="InterPro" id="IPR051401">
    <property type="entry name" value="GtrA_CellWall_Glycosyl"/>
</dbReference>
<feature type="domain" description="GtrA/DPMS transmembrane" evidence="8">
    <location>
        <begin position="45"/>
        <end position="161"/>
    </location>
</feature>
<name>H6SKF4_PARPM</name>
<keyword evidence="3 7" id="KW-0812">Transmembrane</keyword>
<protein>
    <submittedName>
        <fullName evidence="9">GtrA-like protein</fullName>
    </submittedName>
</protein>
<comment type="similarity">
    <text evidence="2">Belongs to the GtrA family.</text>
</comment>